<dbReference type="EMBL" id="JAHMHQ010000020">
    <property type="protein sequence ID" value="KAK1625504.1"/>
    <property type="molecule type" value="Genomic_DNA"/>
</dbReference>
<dbReference type="AlphaFoldDB" id="A0AAI9ZJ12"/>
<proteinExistence type="predicted"/>
<dbReference type="GeneID" id="85475952"/>
<dbReference type="Proteomes" id="UP001243989">
    <property type="component" value="Unassembled WGS sequence"/>
</dbReference>
<comment type="caution">
    <text evidence="1">The sequence shown here is derived from an EMBL/GenBank/DDBJ whole genome shotgun (WGS) entry which is preliminary data.</text>
</comment>
<accession>A0AAI9ZJ12</accession>
<keyword evidence="2" id="KW-1185">Reference proteome</keyword>
<dbReference type="RefSeq" id="XP_060441499.1">
    <property type="nucleotide sequence ID" value="XM_060591090.1"/>
</dbReference>
<reference evidence="1" key="1">
    <citation type="submission" date="2021-06" db="EMBL/GenBank/DDBJ databases">
        <title>Comparative genomics, transcriptomics and evolutionary studies reveal genomic signatures of adaptation to plant cell wall in hemibiotrophic fungi.</title>
        <authorList>
            <consortium name="DOE Joint Genome Institute"/>
            <person name="Baroncelli R."/>
            <person name="Diaz J.F."/>
            <person name="Benocci T."/>
            <person name="Peng M."/>
            <person name="Battaglia E."/>
            <person name="Haridas S."/>
            <person name="Andreopoulos W."/>
            <person name="Labutti K."/>
            <person name="Pangilinan J."/>
            <person name="Floch G.L."/>
            <person name="Makela M.R."/>
            <person name="Henrissat B."/>
            <person name="Grigoriev I.V."/>
            <person name="Crouch J.A."/>
            <person name="De Vries R.P."/>
            <person name="Sukno S.A."/>
            <person name="Thon M.R."/>
        </authorList>
    </citation>
    <scope>NUCLEOTIDE SEQUENCE</scope>
    <source>
        <strain evidence="1">CBS 102054</strain>
    </source>
</reference>
<evidence type="ECO:0000313" key="2">
    <source>
        <dbReference type="Proteomes" id="UP001243989"/>
    </source>
</evidence>
<evidence type="ECO:0000313" key="1">
    <source>
        <dbReference type="EMBL" id="KAK1625504.1"/>
    </source>
</evidence>
<sequence>MISYSRERKKKGDSTWRGVLHSCLLVKNVEASRTRVWSLFYFYYVWHFLFIRHNGPPHWPEGTMSWATAVFTPFTVHDIVRRLFFYFSLHANLYRHPLERLGSGLETFSL</sequence>
<name>A0AAI9ZJ12_9PEZI</name>
<protein>
    <submittedName>
        <fullName evidence="1">Uncharacterized protein</fullName>
    </submittedName>
</protein>
<organism evidence="1 2">
    <name type="scientific">Colletotrichum phormii</name>
    <dbReference type="NCBI Taxonomy" id="359342"/>
    <lineage>
        <taxon>Eukaryota</taxon>
        <taxon>Fungi</taxon>
        <taxon>Dikarya</taxon>
        <taxon>Ascomycota</taxon>
        <taxon>Pezizomycotina</taxon>
        <taxon>Sordariomycetes</taxon>
        <taxon>Hypocreomycetidae</taxon>
        <taxon>Glomerellales</taxon>
        <taxon>Glomerellaceae</taxon>
        <taxon>Colletotrichum</taxon>
        <taxon>Colletotrichum acutatum species complex</taxon>
    </lineage>
</organism>
<gene>
    <name evidence="1" type="ORF">BDP81DRAFT_435953</name>
</gene>